<feature type="compositionally biased region" description="Basic and acidic residues" evidence="1">
    <location>
        <begin position="300"/>
        <end position="310"/>
    </location>
</feature>
<sequence>MSMDRLNNNLSKWVNDQTSRASGHTGPQQHQVDPERAKRVEARGIKIRFERTNAPNTGQQRHADDRRSLPKAGQPVPRDVFAGTDYDGSSVTSVKSQVQVDDSHLDAFGRPAEHPAAHDQQSVEEEANSSPSDEASESEDAEDNDQGPDRSSAQRIMDYYNSLSRRGRSDLDLFNQPQPGDSYPPTTSGRPEEEELDHVQYEFDQPDSKPANAGHVPVSFARPELPVQRTVPYQLSILQNGHSPNLTGHQESQPRRLDTGEGRAAHRMEIPARQQLLPHRISTPPATKMPPPAQNVYQRPDSRALYDRSPTRRQPTGAKARSNTGDSSKAPTEVTAVHGQQFQQEQGGGHEFALDYDPAELAKMPYQKLLEQPFDEDPAQPPSVFAAEDASKSVAERLDLARVMPDEAKQAFMSSLSLEEWEEAGDWFLERFGSILNKMRDARKKRRELAKGFEAEILKRHEAVQTKKRTIEEAMAEMGKSGADVLRAGTPKRARA</sequence>
<dbReference type="OrthoDB" id="5346740at2759"/>
<organism evidence="3 4">
    <name type="scientific">Verruconis gallopava</name>
    <dbReference type="NCBI Taxonomy" id="253628"/>
    <lineage>
        <taxon>Eukaryota</taxon>
        <taxon>Fungi</taxon>
        <taxon>Dikarya</taxon>
        <taxon>Ascomycota</taxon>
        <taxon>Pezizomycotina</taxon>
        <taxon>Dothideomycetes</taxon>
        <taxon>Pleosporomycetidae</taxon>
        <taxon>Venturiales</taxon>
        <taxon>Sympoventuriaceae</taxon>
        <taxon>Verruconis</taxon>
    </lineage>
</organism>
<evidence type="ECO:0000313" key="4">
    <source>
        <dbReference type="Proteomes" id="UP000053259"/>
    </source>
</evidence>
<feature type="compositionally biased region" description="Polar residues" evidence="1">
    <location>
        <begin position="321"/>
        <end position="330"/>
    </location>
</feature>
<keyword evidence="4" id="KW-1185">Reference proteome</keyword>
<dbReference type="Pfam" id="PF15463">
    <property type="entry name" value="ECM11"/>
    <property type="match status" value="1"/>
</dbReference>
<reference evidence="3 4" key="1">
    <citation type="submission" date="2015-01" db="EMBL/GenBank/DDBJ databases">
        <title>The Genome Sequence of Ochroconis gallopava CBS43764.</title>
        <authorList>
            <consortium name="The Broad Institute Genomics Platform"/>
            <person name="Cuomo C."/>
            <person name="de Hoog S."/>
            <person name="Gorbushina A."/>
            <person name="Stielow B."/>
            <person name="Teixiera M."/>
            <person name="Abouelleil A."/>
            <person name="Chapman S.B."/>
            <person name="Priest M."/>
            <person name="Young S.K."/>
            <person name="Wortman J."/>
            <person name="Nusbaum C."/>
            <person name="Birren B."/>
        </authorList>
    </citation>
    <scope>NUCLEOTIDE SEQUENCE [LARGE SCALE GENOMIC DNA]</scope>
    <source>
        <strain evidence="3 4">CBS 43764</strain>
    </source>
</reference>
<evidence type="ECO:0000313" key="3">
    <source>
        <dbReference type="EMBL" id="KIW06054.1"/>
    </source>
</evidence>
<dbReference type="Proteomes" id="UP000053259">
    <property type="component" value="Unassembled WGS sequence"/>
</dbReference>
<dbReference type="GO" id="GO:0001164">
    <property type="term" value="F:RNA polymerase I core promoter sequence-specific DNA binding"/>
    <property type="evidence" value="ECO:0007669"/>
    <property type="project" value="TreeGrafter"/>
</dbReference>
<feature type="region of interest" description="Disordered" evidence="1">
    <location>
        <begin position="1"/>
        <end position="217"/>
    </location>
</feature>
<dbReference type="GO" id="GO:0017025">
    <property type="term" value="F:TBP-class protein binding"/>
    <property type="evidence" value="ECO:0007669"/>
    <property type="project" value="TreeGrafter"/>
</dbReference>
<dbReference type="STRING" id="253628.A0A0D2B4B6"/>
<feature type="compositionally biased region" description="Acidic residues" evidence="1">
    <location>
        <begin position="134"/>
        <end position="146"/>
    </location>
</feature>
<name>A0A0D2B4B6_9PEZI</name>
<dbReference type="GeneID" id="27311201"/>
<dbReference type="GO" id="GO:0070860">
    <property type="term" value="C:RNA polymerase I core factor complex"/>
    <property type="evidence" value="ECO:0007669"/>
    <property type="project" value="TreeGrafter"/>
</dbReference>
<dbReference type="PANTHER" id="PTHR28244">
    <property type="entry name" value="RNA POLYMERASE I-SPECIFIC TRANSCRIPTION INITIATION FACTOR RRN11"/>
    <property type="match status" value="1"/>
</dbReference>
<dbReference type="RefSeq" id="XP_016215923.1">
    <property type="nucleotide sequence ID" value="XM_016356400.1"/>
</dbReference>
<dbReference type="EMBL" id="KN847536">
    <property type="protein sequence ID" value="KIW06054.1"/>
    <property type="molecule type" value="Genomic_DNA"/>
</dbReference>
<gene>
    <name evidence="3" type="ORF">PV09_03228</name>
</gene>
<feature type="compositionally biased region" description="Basic and acidic residues" evidence="1">
    <location>
        <begin position="32"/>
        <end position="51"/>
    </location>
</feature>
<dbReference type="AlphaFoldDB" id="A0A0D2B4B6"/>
<evidence type="ECO:0000259" key="2">
    <source>
        <dbReference type="Pfam" id="PF15463"/>
    </source>
</evidence>
<dbReference type="PANTHER" id="PTHR28244:SF3">
    <property type="entry name" value="EXTRACELLULAR MUTANT PROTEIN 11 C-TERMINAL DOMAIN-CONTAINING PROTEIN"/>
    <property type="match status" value="1"/>
</dbReference>
<feature type="compositionally biased region" description="Polar residues" evidence="1">
    <location>
        <begin position="1"/>
        <end position="31"/>
    </location>
</feature>
<dbReference type="InterPro" id="IPR029178">
    <property type="entry name" value="Ecm11_C"/>
</dbReference>
<feature type="domain" description="Extracellular mutant protein 11 C-terminal" evidence="2">
    <location>
        <begin position="355"/>
        <end position="486"/>
    </location>
</feature>
<accession>A0A0D2B4B6</accession>
<dbReference type="InParanoid" id="A0A0D2B4B6"/>
<feature type="compositionally biased region" description="Polar residues" evidence="1">
    <location>
        <begin position="175"/>
        <end position="189"/>
    </location>
</feature>
<protein>
    <recommendedName>
        <fullName evidence="2">Extracellular mutant protein 11 C-terminal domain-containing protein</fullName>
    </recommendedName>
</protein>
<feature type="region of interest" description="Disordered" evidence="1">
    <location>
        <begin position="239"/>
        <end position="332"/>
    </location>
</feature>
<feature type="compositionally biased region" description="Low complexity" evidence="1">
    <location>
        <begin position="89"/>
        <end position="100"/>
    </location>
</feature>
<dbReference type="VEuPathDB" id="FungiDB:PV09_03228"/>
<dbReference type="GO" id="GO:0042790">
    <property type="term" value="P:nucleolar large rRNA transcription by RNA polymerase I"/>
    <property type="evidence" value="ECO:0007669"/>
    <property type="project" value="TreeGrafter"/>
</dbReference>
<feature type="compositionally biased region" description="Basic and acidic residues" evidence="1">
    <location>
        <begin position="101"/>
        <end position="117"/>
    </location>
</feature>
<feature type="compositionally biased region" description="Basic and acidic residues" evidence="1">
    <location>
        <begin position="252"/>
        <end position="270"/>
    </location>
</feature>
<dbReference type="HOGENOM" id="CLU_550051_0_0_1"/>
<feature type="compositionally biased region" description="Polar residues" evidence="1">
    <location>
        <begin position="239"/>
        <end position="251"/>
    </location>
</feature>
<evidence type="ECO:0000256" key="1">
    <source>
        <dbReference type="SAM" id="MobiDB-lite"/>
    </source>
</evidence>
<proteinExistence type="predicted"/>
<dbReference type="InterPro" id="IPR053029">
    <property type="entry name" value="RNA_pol_I-specific_init_factor"/>
</dbReference>